<gene>
    <name evidence="2" type="ORF">UIB01_15565</name>
</gene>
<evidence type="ECO:0000313" key="2">
    <source>
        <dbReference type="EMBL" id="AHY45118.1"/>
    </source>
</evidence>
<protein>
    <recommendedName>
        <fullName evidence="1">DNA circulation N-terminal domain-containing protein</fullName>
    </recommendedName>
</protein>
<organism evidence="2 3">
    <name type="scientific">Stutzerimonas stutzeri</name>
    <name type="common">Pseudomonas stutzeri</name>
    <dbReference type="NCBI Taxonomy" id="316"/>
    <lineage>
        <taxon>Bacteria</taxon>
        <taxon>Pseudomonadati</taxon>
        <taxon>Pseudomonadota</taxon>
        <taxon>Gammaproteobacteria</taxon>
        <taxon>Pseudomonadales</taxon>
        <taxon>Pseudomonadaceae</taxon>
        <taxon>Stutzerimonas</taxon>
    </lineage>
</organism>
<dbReference type="EMBL" id="CP007509">
    <property type="protein sequence ID" value="AHY45118.1"/>
    <property type="molecule type" value="Genomic_DNA"/>
</dbReference>
<feature type="domain" description="DNA circulation N-terminal" evidence="1">
    <location>
        <begin position="7"/>
        <end position="94"/>
    </location>
</feature>
<dbReference type="InterPro" id="IPR009826">
    <property type="entry name" value="DNA_circ_N"/>
</dbReference>
<name>A0A023WYH7_STUST</name>
<sequence>MAWRDRLQPASFRGVAFEYQSDDLGGIGRRNVVHEYPKRDVPYVEDMGRSVEEISLEAIVIGPDYLTQLDELLKALRAEGPGELVHPFYGRMQVVASGCRVRHTFEEGGLARVSMTFTEAGENQYPAGGSVPQLEIATFRESLLQSAFNRFTEKFGIDGWPDWVSTDSLSAVQEGFTTAQQLYGDFVSGDYAGLLGGMPLPGWVDRAVLDEVAGVVGYAQTAVGKILNGTWPSLMGAPGALATGMLAFVSSFGGGSSARSYRRATGPTAALSLAQAYSAQPRLPAARASSAALTQARGNMAAVQDLFTQAAIAKAAVELAAVEEPVYDDLQGWKGQLVSVIDTEIGRPGQPQPTVEALAELRGAVSRYVLAEAGTASRLVELTPRQVTPAAVLAYDLYDDASRGEEITRRNGLAHPGFVPPTTLKVLNA</sequence>
<dbReference type="KEGG" id="pstu:UIB01_15565"/>
<dbReference type="PATRIC" id="fig|316.97.peg.3112"/>
<reference evidence="2 3" key="1">
    <citation type="submission" date="2014-03" db="EMBL/GenBank/DDBJ databases">
        <title>Complete genome sequence of Pseudomonas stutzeri 19SMN4.</title>
        <authorList>
            <person name="Brunet-Galmes I."/>
            <person name="Nogales B."/>
            <person name="Busquets A."/>
            <person name="Pena A."/>
            <person name="Gomila M."/>
            <person name="Garcia-Valdes E."/>
            <person name="Lalucat J."/>
            <person name="Bennasar A."/>
            <person name="Bosch R."/>
        </authorList>
    </citation>
    <scope>NUCLEOTIDE SEQUENCE [LARGE SCALE GENOMIC DNA]</scope>
    <source>
        <strain evidence="2 3">19SMN4</strain>
    </source>
</reference>
<evidence type="ECO:0000313" key="3">
    <source>
        <dbReference type="Proteomes" id="UP000025238"/>
    </source>
</evidence>
<dbReference type="AlphaFoldDB" id="A0A023WYH7"/>
<dbReference type="Pfam" id="PF07157">
    <property type="entry name" value="DNA_circ_N"/>
    <property type="match status" value="1"/>
</dbReference>
<dbReference type="Proteomes" id="UP000025238">
    <property type="component" value="Chromosome"/>
</dbReference>
<proteinExistence type="predicted"/>
<accession>A0A023WYH7</accession>
<evidence type="ECO:0000259" key="1">
    <source>
        <dbReference type="Pfam" id="PF07157"/>
    </source>
</evidence>